<dbReference type="PROSITE" id="PS00698">
    <property type="entry name" value="GH9_3"/>
    <property type="match status" value="1"/>
</dbReference>
<keyword evidence="7" id="KW-0136">Cellulose degradation</keyword>
<proteinExistence type="inferred from homology"/>
<sequence length="590" mass="64954">MKHRYSASYLGKLLLTLFTIVLLKGVSAQTPTESIRLNQVGFYPQAPKLAVVINAEAGKFSIHAPESKKVAFEGTLSESRRSPFSDKTTRIADFSALTQPGAYVLEVPGTGTSYPFEIKSNVHEAASKAAIKGYYFQRLSMPLDKKYAGKWARPAGNPDTDVKIHPSAVGTGRPAGTSISSPGGWLDAGDYNKYIVNSGITMGTLLSAYEDFPEYYYKLTLNIPESNNQVPDLLDEVLWNLRWMLTMQDPTDGGVYHKLTNASFDGMIMPDKATKTRYVVQKGTAAALDFAAVMAQASRVYKRYETQLPGLADSCLIAAQRAWGWAKVHPDVAYDQNVLNKTFDPDVVTGAYGDRRFDDEFIWAACELYITTRSEDYYTAVNLYPDDKMPLPSWAQVRLLGYYSLLRFATELPPIAKKDMDQLGRRVLAMADALIEGTDTHYLNTVMGHQKSDYVWGSSSVAANQGVAVLQAFRLTKNVKYLDAALMNLDYLLGRNGTGYSFLTGFGSRQVMHPHHRPSIADGVAEPIPGLLSGGPNPGKQDKCTTYTSDLPDEAFTDDDCSYASNEIAINWNAPLVYLIGGIEALLGKK</sequence>
<dbReference type="InterPro" id="IPR033126">
    <property type="entry name" value="Glyco_hydro_9_Asp/Glu_AS"/>
</dbReference>
<evidence type="ECO:0000313" key="10">
    <source>
        <dbReference type="EMBL" id="MPR33767.1"/>
    </source>
</evidence>
<dbReference type="EMBL" id="WHLY01000002">
    <property type="protein sequence ID" value="MPR33767.1"/>
    <property type="molecule type" value="Genomic_DNA"/>
</dbReference>
<comment type="caution">
    <text evidence="10">The sequence shown here is derived from an EMBL/GenBank/DDBJ whole genome shotgun (WGS) entry which is preliminary data.</text>
</comment>
<dbReference type="InterPro" id="IPR013783">
    <property type="entry name" value="Ig-like_fold"/>
</dbReference>
<dbReference type="Proteomes" id="UP000479293">
    <property type="component" value="Unassembled WGS sequence"/>
</dbReference>
<dbReference type="Pfam" id="PF02927">
    <property type="entry name" value="CelD_N"/>
    <property type="match status" value="1"/>
</dbReference>
<feature type="active site" evidence="6">
    <location>
        <position position="567"/>
    </location>
</feature>
<evidence type="ECO:0000256" key="1">
    <source>
        <dbReference type="ARBA" id="ARBA00007072"/>
    </source>
</evidence>
<protein>
    <recommendedName>
        <fullName evidence="7">Endoglucanase</fullName>
        <ecNumber evidence="7">3.2.1.4</ecNumber>
    </recommendedName>
</protein>
<evidence type="ECO:0000256" key="3">
    <source>
        <dbReference type="ARBA" id="ARBA00023277"/>
    </source>
</evidence>
<dbReference type="SUPFAM" id="SSF81296">
    <property type="entry name" value="E set domains"/>
    <property type="match status" value="1"/>
</dbReference>
<reference evidence="10 11" key="1">
    <citation type="submission" date="2019-10" db="EMBL/GenBank/DDBJ databases">
        <title>Draft Genome Sequence of Cytophagaceae sp. SJW1-29.</title>
        <authorList>
            <person name="Choi A."/>
        </authorList>
    </citation>
    <scope>NUCLEOTIDE SEQUENCE [LARGE SCALE GENOMIC DNA]</scope>
    <source>
        <strain evidence="10 11">SJW1-29</strain>
    </source>
</reference>
<dbReference type="GO" id="GO:0008810">
    <property type="term" value="F:cellulase activity"/>
    <property type="evidence" value="ECO:0007669"/>
    <property type="project" value="UniProtKB-EC"/>
</dbReference>
<evidence type="ECO:0000256" key="5">
    <source>
        <dbReference type="ARBA" id="ARBA00023326"/>
    </source>
</evidence>
<dbReference type="InterPro" id="IPR008928">
    <property type="entry name" value="6-hairpin_glycosidase_sf"/>
</dbReference>
<dbReference type="Gene3D" id="2.60.40.10">
    <property type="entry name" value="Immunoglobulins"/>
    <property type="match status" value="1"/>
</dbReference>
<dbReference type="InterPro" id="IPR014756">
    <property type="entry name" value="Ig_E-set"/>
</dbReference>
<evidence type="ECO:0000313" key="11">
    <source>
        <dbReference type="Proteomes" id="UP000479293"/>
    </source>
</evidence>
<keyword evidence="5 6" id="KW-0624">Polysaccharide degradation</keyword>
<keyword evidence="11" id="KW-1185">Reference proteome</keyword>
<dbReference type="InterPro" id="IPR012341">
    <property type="entry name" value="6hp_glycosidase-like_sf"/>
</dbReference>
<dbReference type="SUPFAM" id="SSF48208">
    <property type="entry name" value="Six-hairpin glycosidases"/>
    <property type="match status" value="1"/>
</dbReference>
<dbReference type="InterPro" id="IPR004197">
    <property type="entry name" value="Cellulase_Ig-like"/>
</dbReference>
<keyword evidence="3 6" id="KW-0119">Carbohydrate metabolism</keyword>
<evidence type="ECO:0000256" key="6">
    <source>
        <dbReference type="PROSITE-ProRule" id="PRU10060"/>
    </source>
</evidence>
<evidence type="ECO:0000256" key="4">
    <source>
        <dbReference type="ARBA" id="ARBA00023295"/>
    </source>
</evidence>
<gene>
    <name evidence="10" type="ORF">GBK04_10390</name>
</gene>
<organism evidence="10 11">
    <name type="scientific">Salmonirosea aquatica</name>
    <dbReference type="NCBI Taxonomy" id="2654236"/>
    <lineage>
        <taxon>Bacteria</taxon>
        <taxon>Pseudomonadati</taxon>
        <taxon>Bacteroidota</taxon>
        <taxon>Cytophagia</taxon>
        <taxon>Cytophagales</taxon>
        <taxon>Spirosomataceae</taxon>
        <taxon>Salmonirosea</taxon>
    </lineage>
</organism>
<evidence type="ECO:0000256" key="7">
    <source>
        <dbReference type="RuleBase" id="RU361166"/>
    </source>
</evidence>
<dbReference type="Pfam" id="PF00759">
    <property type="entry name" value="Glyco_hydro_9"/>
    <property type="match status" value="1"/>
</dbReference>
<feature type="domain" description="Cellulase Ig-like" evidence="9">
    <location>
        <begin position="32"/>
        <end position="111"/>
    </location>
</feature>
<keyword evidence="4 6" id="KW-0326">Glycosidase</keyword>
<dbReference type="RefSeq" id="WP_152759418.1">
    <property type="nucleotide sequence ID" value="NZ_WHLY01000002.1"/>
</dbReference>
<dbReference type="PANTHER" id="PTHR22298">
    <property type="entry name" value="ENDO-1,4-BETA-GLUCANASE"/>
    <property type="match status" value="1"/>
</dbReference>
<evidence type="ECO:0000259" key="9">
    <source>
        <dbReference type="Pfam" id="PF02927"/>
    </source>
</evidence>
<dbReference type="InterPro" id="IPR001701">
    <property type="entry name" value="Glyco_hydro_9"/>
</dbReference>
<evidence type="ECO:0000259" key="8">
    <source>
        <dbReference type="Pfam" id="PF00759"/>
    </source>
</evidence>
<dbReference type="CDD" id="cd02850">
    <property type="entry name" value="E_set_Cellulase_N"/>
    <property type="match status" value="1"/>
</dbReference>
<feature type="active site" evidence="6">
    <location>
        <position position="558"/>
    </location>
</feature>
<comment type="catalytic activity">
    <reaction evidence="7">
        <text>Endohydrolysis of (1-&gt;4)-beta-D-glucosidic linkages in cellulose, lichenin and cereal beta-D-glucans.</text>
        <dbReference type="EC" id="3.2.1.4"/>
    </reaction>
</comment>
<comment type="similarity">
    <text evidence="1 6 7">Belongs to the glycosyl hydrolase 9 (cellulase E) family.</text>
</comment>
<feature type="domain" description="Glycoside hydrolase family 9" evidence="8">
    <location>
        <begin position="126"/>
        <end position="579"/>
    </location>
</feature>
<accession>A0A7C9FCK8</accession>
<dbReference type="GO" id="GO:0030245">
    <property type="term" value="P:cellulose catabolic process"/>
    <property type="evidence" value="ECO:0007669"/>
    <property type="project" value="UniProtKB-KW"/>
</dbReference>
<keyword evidence="2 6" id="KW-0378">Hydrolase</keyword>
<dbReference type="EC" id="3.2.1.4" evidence="7"/>
<name>A0A7C9FCK8_9BACT</name>
<evidence type="ECO:0000256" key="2">
    <source>
        <dbReference type="ARBA" id="ARBA00022801"/>
    </source>
</evidence>
<dbReference type="Gene3D" id="1.50.10.10">
    <property type="match status" value="1"/>
</dbReference>
<dbReference type="AlphaFoldDB" id="A0A7C9FCK8"/>